<dbReference type="EnsemblMetazoa" id="LLOJ005322-RA">
    <property type="protein sequence ID" value="LLOJ005322-PA"/>
    <property type="gene ID" value="LLOJ005322"/>
</dbReference>
<keyword evidence="3" id="KW-1185">Reference proteome</keyword>
<protein>
    <recommendedName>
        <fullName evidence="4">Vitellogenin domain-containing protein</fullName>
    </recommendedName>
</protein>
<keyword evidence="1" id="KW-0732">Signal</keyword>
<sequence>MQLNLIVIFAIVGFIGVSAVSHHQLPFHHVLRSMSEDSFSVYNVTLTTKSGIVKSSFESKVEVLMKMIIRPYKNSTIHVRVEEEKGTATNENIYSSPPDELFDRIEPLQNFKNFEFLLTQKGQLILRKDEKDINARKAIASLLLFDWKALPEKSKSYNFHFLRAIYGDCYATTSVKWDKELQIEQNYYPNHCYDFQKIAFNTDDANVAYKTEALHMKNHRKFYFSQNPGKYFLKKLEAKQYIFLSTGQSNDIEHFLHTFYDIQHDEEAEIATESPSEQLFDFASLHDIMITPLVDTLLVNESYKDVVSFPDEGITKEEMYQEIEGILKHVAGINEAEIVQDPYSDIVERTERLTKSEDYAEQVEIIQALGNLQDYKISFILSNYNTTNEDLMIHIMSAIAKTSFGHQDIIHYFQDIIMQDLPTEVRAFALSLIIKKYRGNQSLNFDMLARRLHEDKDHELYNMFVSSAQILIDQEELPWNANTVLGRMNPAARSRRFFWKPQGNAKNSFALGGHIIFDNKTRGFKQLQFEILQKSPYGAYKSVSSFLLRASDVALISRLNNFGTEFFEQKNFTYELILSEGSRTVFSTVAEYDFDSLKAQLIHFYQGQTFDLIVPRDFSRFDISSINHFDYFFPTDSGKYARFYDQTPLAIDFKLQTNSKTEGNKKIYGFVFSLNATLQNAWGMEIFQPNLMAFQGTRESSNFHFVQQIALDCFYDPNKNDYRNWYIAKNKDLDPLLELNYRKNTEIYLNPLKESNATKRQSAPTFIEVTDDKRSTHESKEILAEGHLSDLGIYYNMEILRCQAPRSDCSFSQSLSEMMNRKPFSDAVSHSPGDFLASLITSMAQSFTTRSIYGVQWNALMQSSKAFDTAKIGLRIQKETKITFFELSDRKDKVRVNYMFNLDAMQFVRIPAGGLATALCIDFEIYQRQMPEWKMEIFYGHYEGKNMKCPKYQTEIYIEGSSNFNEEQLEYTKIKSLTYAQCRPASEILPSEEAENTYTCAKAATMFRDIVMWVHYKNIQPEAADFFRSLGFWLFSNSNTFRKSAEGAKSSGTFDIGIYRPMHSDEDFEMTLSTPEDTFTVKGSSKWFLMENSAFQSVNSLIEDLFASTICRIYPEDLPHNATHWTLVGQMNDNHLVFAQRFGEDQLSLRISTRNQEMKFFPRDDDVQYDVHVSENEIDSMPMSYTKNRLSTISVGHTIFILGQYLWRGYNAAIGYNGKNLPHNATHWTLVGQMNDNHLVFAQRFGEDQLSLRISTRNQEMKFFPRDDDVQYDVHVSENEIDSMPMSYTKNRLSTISVGHTIFILGQYLWRGYNAAIGYNGKSIFVKASQLVFSKNCDWV</sequence>
<dbReference type="EMBL" id="AJWK01016877">
    <property type="status" value="NOT_ANNOTATED_CDS"/>
    <property type="molecule type" value="Genomic_DNA"/>
</dbReference>
<evidence type="ECO:0000313" key="2">
    <source>
        <dbReference type="EnsemblMetazoa" id="LLOJ005322-PA"/>
    </source>
</evidence>
<proteinExistence type="predicted"/>
<evidence type="ECO:0008006" key="4">
    <source>
        <dbReference type="Google" id="ProtNLM"/>
    </source>
</evidence>
<dbReference type="VEuPathDB" id="VectorBase:LLONM1_005535"/>
<dbReference type="VEuPathDB" id="VectorBase:LLONM1_002749"/>
<evidence type="ECO:0000313" key="3">
    <source>
        <dbReference type="Proteomes" id="UP000092461"/>
    </source>
</evidence>
<reference evidence="2" key="1">
    <citation type="submission" date="2020-05" db="UniProtKB">
        <authorList>
            <consortium name="EnsemblMetazoa"/>
        </authorList>
    </citation>
    <scope>IDENTIFICATION</scope>
    <source>
        <strain evidence="2">Jacobina</strain>
    </source>
</reference>
<accession>A0A1B0CL35</accession>
<feature type="signal peptide" evidence="1">
    <location>
        <begin position="1"/>
        <end position="19"/>
    </location>
</feature>
<name>A0A1B0CL35_LUTLO</name>
<feature type="chain" id="PRO_5008405876" description="Vitellogenin domain-containing protein" evidence="1">
    <location>
        <begin position="20"/>
        <end position="1340"/>
    </location>
</feature>
<dbReference type="Proteomes" id="UP000092461">
    <property type="component" value="Unassembled WGS sequence"/>
</dbReference>
<evidence type="ECO:0000256" key="1">
    <source>
        <dbReference type="SAM" id="SignalP"/>
    </source>
</evidence>
<dbReference type="VEuPathDB" id="VectorBase:LLOJ005322"/>
<organism evidence="2 3">
    <name type="scientific">Lutzomyia longipalpis</name>
    <name type="common">Sand fly</name>
    <dbReference type="NCBI Taxonomy" id="7200"/>
    <lineage>
        <taxon>Eukaryota</taxon>
        <taxon>Metazoa</taxon>
        <taxon>Ecdysozoa</taxon>
        <taxon>Arthropoda</taxon>
        <taxon>Hexapoda</taxon>
        <taxon>Insecta</taxon>
        <taxon>Pterygota</taxon>
        <taxon>Neoptera</taxon>
        <taxon>Endopterygota</taxon>
        <taxon>Diptera</taxon>
        <taxon>Nematocera</taxon>
        <taxon>Psychodoidea</taxon>
        <taxon>Psychodidae</taxon>
        <taxon>Lutzomyia</taxon>
        <taxon>Lutzomyia</taxon>
    </lineage>
</organism>
<dbReference type="VEuPathDB" id="VectorBase:LLONM1_007859"/>
<dbReference type="EMBL" id="AJWK01016878">
    <property type="status" value="NOT_ANNOTATED_CDS"/>
    <property type="molecule type" value="Genomic_DNA"/>
</dbReference>